<feature type="region of interest" description="Disordered" evidence="1">
    <location>
        <begin position="471"/>
        <end position="512"/>
    </location>
</feature>
<evidence type="ECO:0000313" key="4">
    <source>
        <dbReference type="Proteomes" id="UP001595803"/>
    </source>
</evidence>
<protein>
    <submittedName>
        <fullName evidence="3">Beta strand repeat-containing protein</fullName>
    </submittedName>
</protein>
<evidence type="ECO:0000313" key="3">
    <source>
        <dbReference type="EMBL" id="MFC3832207.1"/>
    </source>
</evidence>
<keyword evidence="2" id="KW-0732">Signal</keyword>
<organism evidence="3 4">
    <name type="scientific">Deinococcus rufus</name>
    <dbReference type="NCBI Taxonomy" id="2136097"/>
    <lineage>
        <taxon>Bacteria</taxon>
        <taxon>Thermotogati</taxon>
        <taxon>Deinococcota</taxon>
        <taxon>Deinococci</taxon>
        <taxon>Deinococcales</taxon>
        <taxon>Deinococcaceae</taxon>
        <taxon>Deinococcus</taxon>
    </lineage>
</organism>
<feature type="signal peptide" evidence="2">
    <location>
        <begin position="1"/>
        <end position="21"/>
    </location>
</feature>
<reference evidence="4" key="1">
    <citation type="journal article" date="2019" name="Int. J. Syst. Evol. Microbiol.">
        <title>The Global Catalogue of Microorganisms (GCM) 10K type strain sequencing project: providing services to taxonomists for standard genome sequencing and annotation.</title>
        <authorList>
            <consortium name="The Broad Institute Genomics Platform"/>
            <consortium name="The Broad Institute Genome Sequencing Center for Infectious Disease"/>
            <person name="Wu L."/>
            <person name="Ma J."/>
        </authorList>
    </citation>
    <scope>NUCLEOTIDE SEQUENCE [LARGE SCALE GENOMIC DNA]</scope>
    <source>
        <strain evidence="4">CCTCC AB 2017081</strain>
    </source>
</reference>
<feature type="region of interest" description="Disordered" evidence="1">
    <location>
        <begin position="248"/>
        <end position="309"/>
    </location>
</feature>
<sequence>MKANPTILALMTALATGAAGAATTNTTAGQIITNQATATFTDPTSTTGAAATPISSNKVETVVLPKPGFDIQYADGSADDTTATAPAATYNKTGVLPGATVTTSYLVVNTGNVDGYVVNIAADSTGGVAPQAVAYYLDANNDGIADSSTPITSVTLTADNPNTTADEGTARILQVITVAASAPTGAQYSASPAGTAPAGSVSVTDSTNATTSYPYGGLTEAQANAGNTNGDLQYTRVTVFTPTLTAAPYDADPATPGQQAPTTTVVVPPSTGTVIDPNNPTSAPGTPSSPTDPTQPGYTDPASPSATGSTAIVVSGNVQTAFPPADADTTADSVKFKNSVVTPVGSPADTVNLFPLDPTKNVGDVGYGLPYGTNNGDGSFTLPDGTIVKFLNADGSAPTLVTSPVDGKKYPVVSVPAGGGTTGYITQVTYPDSNSLTDPTPITVVVGADSGNDYNLVADASTTNRILPPALQFGDSNGTQTPPTANAGSAPTETVTPGTAPSSGAPVAGSTTDSSAVFPMDVSNPGEYADTYTLSGSVSVPLANGTTQVVAVKYVTAAGTPLPTNSAGQYITPVVDPNTELRIFAVVDIPATAKLTLPGSPLLVSQTATSNYSNITLTDTNDRILVGVIGGITVNKYQAVGGAPAQTATNQTTKSALPGETIYYAIVATNSYNDSVKNFVLSDSAGTNTNVYSFTAFSAASVTLTGFPTTAKVMYRINGAGGFTATVPAAGSVTSGLEVAIDTDGDGTLEPTTDDVFPSAATITLNIQAKVK</sequence>
<comment type="caution">
    <text evidence="3">The sequence shown here is derived from an EMBL/GenBank/DDBJ whole genome shotgun (WGS) entry which is preliminary data.</text>
</comment>
<feature type="chain" id="PRO_5047184982" evidence="2">
    <location>
        <begin position="22"/>
        <end position="772"/>
    </location>
</feature>
<evidence type="ECO:0000256" key="2">
    <source>
        <dbReference type="SAM" id="SignalP"/>
    </source>
</evidence>
<accession>A0ABV7Z6C9</accession>
<dbReference type="Proteomes" id="UP001595803">
    <property type="component" value="Unassembled WGS sequence"/>
</dbReference>
<feature type="compositionally biased region" description="Low complexity" evidence="1">
    <location>
        <begin position="248"/>
        <end position="296"/>
    </location>
</feature>
<feature type="compositionally biased region" description="Polar residues" evidence="1">
    <location>
        <begin position="474"/>
        <end position="502"/>
    </location>
</feature>
<evidence type="ECO:0000256" key="1">
    <source>
        <dbReference type="SAM" id="MobiDB-lite"/>
    </source>
</evidence>
<proteinExistence type="predicted"/>
<dbReference type="RefSeq" id="WP_322473257.1">
    <property type="nucleotide sequence ID" value="NZ_JBHRZG010000005.1"/>
</dbReference>
<name>A0ABV7Z6C9_9DEIO</name>
<gene>
    <name evidence="3" type="ORF">ACFOSB_05000</name>
</gene>
<dbReference type="EMBL" id="JBHRZG010000005">
    <property type="protein sequence ID" value="MFC3832207.1"/>
    <property type="molecule type" value="Genomic_DNA"/>
</dbReference>
<keyword evidence="4" id="KW-1185">Reference proteome</keyword>